<keyword evidence="1" id="KW-0805">Transcription regulation</keyword>
<dbReference type="InterPro" id="IPR009057">
    <property type="entry name" value="Homeodomain-like_sf"/>
</dbReference>
<dbReference type="Proteomes" id="UP001165136">
    <property type="component" value="Unassembled WGS sequence"/>
</dbReference>
<dbReference type="EMBL" id="BSTI01000003">
    <property type="protein sequence ID" value="GLY64872.1"/>
    <property type="molecule type" value="Genomic_DNA"/>
</dbReference>
<keyword evidence="2" id="KW-0804">Transcription</keyword>
<name>A0A9W6QZK0_9PSEU</name>
<evidence type="ECO:0000256" key="2">
    <source>
        <dbReference type="ARBA" id="ARBA00023163"/>
    </source>
</evidence>
<accession>A0A9W6QZK0</accession>
<dbReference type="CDD" id="cd03137">
    <property type="entry name" value="GATase1_AraC_1"/>
    <property type="match status" value="1"/>
</dbReference>
<gene>
    <name evidence="4" type="ORF">Atai01_14910</name>
</gene>
<dbReference type="InterPro" id="IPR029062">
    <property type="entry name" value="Class_I_gatase-like"/>
</dbReference>
<evidence type="ECO:0000256" key="1">
    <source>
        <dbReference type="ARBA" id="ARBA00023015"/>
    </source>
</evidence>
<keyword evidence="5" id="KW-1185">Reference proteome</keyword>
<dbReference type="InterPro" id="IPR018060">
    <property type="entry name" value="HTH_AraC"/>
</dbReference>
<evidence type="ECO:0000313" key="4">
    <source>
        <dbReference type="EMBL" id="GLY64872.1"/>
    </source>
</evidence>
<proteinExistence type="predicted"/>
<dbReference type="Gene3D" id="3.40.50.880">
    <property type="match status" value="1"/>
</dbReference>
<dbReference type="GO" id="GO:0003700">
    <property type="term" value="F:DNA-binding transcription factor activity"/>
    <property type="evidence" value="ECO:0007669"/>
    <property type="project" value="InterPro"/>
</dbReference>
<reference evidence="4" key="1">
    <citation type="submission" date="2023-03" db="EMBL/GenBank/DDBJ databases">
        <title>Amycolatopsis taiwanensis NBRC 103393.</title>
        <authorList>
            <person name="Ichikawa N."/>
            <person name="Sato H."/>
            <person name="Tonouchi N."/>
        </authorList>
    </citation>
    <scope>NUCLEOTIDE SEQUENCE</scope>
    <source>
        <strain evidence="4">NBRC 103393</strain>
    </source>
</reference>
<dbReference type="SMART" id="SM00342">
    <property type="entry name" value="HTH_ARAC"/>
    <property type="match status" value="1"/>
</dbReference>
<protein>
    <submittedName>
        <fullName evidence="4">AraC family transcriptional regulator</fullName>
    </submittedName>
</protein>
<dbReference type="PANTHER" id="PTHR43130:SF3">
    <property type="entry name" value="HTH-TYPE TRANSCRIPTIONAL REGULATOR RV1931C"/>
    <property type="match status" value="1"/>
</dbReference>
<evidence type="ECO:0000313" key="5">
    <source>
        <dbReference type="Proteomes" id="UP001165136"/>
    </source>
</evidence>
<dbReference type="AlphaFoldDB" id="A0A9W6QZK0"/>
<dbReference type="GO" id="GO:0043565">
    <property type="term" value="F:sequence-specific DNA binding"/>
    <property type="evidence" value="ECO:0007669"/>
    <property type="project" value="InterPro"/>
</dbReference>
<evidence type="ECO:0000259" key="3">
    <source>
        <dbReference type="PROSITE" id="PS01124"/>
    </source>
</evidence>
<dbReference type="SUPFAM" id="SSF52317">
    <property type="entry name" value="Class I glutamine amidotransferase-like"/>
    <property type="match status" value="1"/>
</dbReference>
<dbReference type="SUPFAM" id="SSF46689">
    <property type="entry name" value="Homeodomain-like"/>
    <property type="match status" value="2"/>
</dbReference>
<dbReference type="Gene3D" id="1.10.10.60">
    <property type="entry name" value="Homeodomain-like"/>
    <property type="match status" value="1"/>
</dbReference>
<sequence>MVVEVLVLVLTAQSQAFPPDSASVMIDRMRKKSDTHRVAVAVLPGAPIFELAVPCEVFGIPRPELADPWYEFQLCATEAGATIAGGFTATTPFGLDDLAAADTVIVPACRNVHERQPADLVAAVTEAHARGARIAAICSGAFVLAQAGLLDGRRATTHWMHADELRRRFPRVDVDELVIFAQDGRIHTSAGTAAGIDLCLELVRQDHGTTVANALARRMVTPPHRGADQAQYILTPLPSANTSPLSEVTAWAIAHLDQSIRLRDLAARAHLSERQLTRRFLETYGRTPGDWLIRERLRRAQELLEQTDLTIDAVAGRSGFGTAAGLRAAFAKHLHTAPSDYRNTWRAA</sequence>
<dbReference type="Pfam" id="PF01965">
    <property type="entry name" value="DJ-1_PfpI"/>
    <property type="match status" value="1"/>
</dbReference>
<dbReference type="PROSITE" id="PS01124">
    <property type="entry name" value="HTH_ARAC_FAMILY_2"/>
    <property type="match status" value="1"/>
</dbReference>
<dbReference type="InterPro" id="IPR052158">
    <property type="entry name" value="INH-QAR"/>
</dbReference>
<feature type="domain" description="HTH araC/xylS-type" evidence="3">
    <location>
        <begin position="246"/>
        <end position="344"/>
    </location>
</feature>
<dbReference type="PANTHER" id="PTHR43130">
    <property type="entry name" value="ARAC-FAMILY TRANSCRIPTIONAL REGULATOR"/>
    <property type="match status" value="1"/>
</dbReference>
<comment type="caution">
    <text evidence="4">The sequence shown here is derived from an EMBL/GenBank/DDBJ whole genome shotgun (WGS) entry which is preliminary data.</text>
</comment>
<dbReference type="Pfam" id="PF12833">
    <property type="entry name" value="HTH_18"/>
    <property type="match status" value="1"/>
</dbReference>
<organism evidence="4 5">
    <name type="scientific">Amycolatopsis taiwanensis</name>
    <dbReference type="NCBI Taxonomy" id="342230"/>
    <lineage>
        <taxon>Bacteria</taxon>
        <taxon>Bacillati</taxon>
        <taxon>Actinomycetota</taxon>
        <taxon>Actinomycetes</taxon>
        <taxon>Pseudonocardiales</taxon>
        <taxon>Pseudonocardiaceae</taxon>
        <taxon>Amycolatopsis</taxon>
    </lineage>
</organism>
<dbReference type="InterPro" id="IPR002818">
    <property type="entry name" value="DJ-1/PfpI"/>
</dbReference>